<feature type="compositionally biased region" description="Basic and acidic residues" evidence="1">
    <location>
        <begin position="77"/>
        <end position="91"/>
    </location>
</feature>
<evidence type="ECO:0000313" key="3">
    <source>
        <dbReference type="Proteomes" id="UP000283587"/>
    </source>
</evidence>
<accession>A0A418ZXE9</accession>
<dbReference type="RefSeq" id="WP_119900550.1">
    <property type="nucleotide sequence ID" value="NZ_QNRC01000031.1"/>
</dbReference>
<organism evidence="2 3">
    <name type="scientific">Paracoccus siganidrum</name>
    <dbReference type="NCBI Taxonomy" id="1276757"/>
    <lineage>
        <taxon>Bacteria</taxon>
        <taxon>Pseudomonadati</taxon>
        <taxon>Pseudomonadota</taxon>
        <taxon>Alphaproteobacteria</taxon>
        <taxon>Rhodobacterales</taxon>
        <taxon>Paracoccaceae</taxon>
        <taxon>Paracoccus</taxon>
    </lineage>
</organism>
<keyword evidence="3" id="KW-1185">Reference proteome</keyword>
<proteinExistence type="predicted"/>
<comment type="caution">
    <text evidence="2">The sequence shown here is derived from an EMBL/GenBank/DDBJ whole genome shotgun (WGS) entry which is preliminary data.</text>
</comment>
<sequence length="146" mass="15694">MAFEYTVIAAPDRGEKSRSAKTPADRYALALAAELNRMAGDGWDYVRAETLPSEERSGLTGRATIYHNVLVFRRAKPAADIRSEGIARRPQPEYPASATPMRDPEPTPRLPESAAPMKSDHAAAPAEDNAAPDSTPPAPRKGSDPA</sequence>
<gene>
    <name evidence="2" type="ORF">D3P05_20025</name>
</gene>
<evidence type="ECO:0000313" key="2">
    <source>
        <dbReference type="EMBL" id="RJL05209.1"/>
    </source>
</evidence>
<dbReference type="OrthoDB" id="7658888at2"/>
<reference evidence="3" key="1">
    <citation type="submission" date="2018-09" db="EMBL/GenBank/DDBJ databases">
        <title>Paracoccus onubensis nov. sp. a moderate halophilic bacterium isolated from Gruta de las Maravillas (Aracena, Spain).</title>
        <authorList>
            <person name="Jurado V."/>
            <person name="Gutierrez-Patricio S."/>
            <person name="Gonzalez-Pimentel J.L."/>
            <person name="Miller A.Z."/>
            <person name="Laiz L."/>
            <person name="Saiz-Jimenez C."/>
        </authorList>
    </citation>
    <scope>NUCLEOTIDE SEQUENCE [LARGE SCALE GENOMIC DNA]</scope>
    <source>
        <strain evidence="3">DSM 26381</strain>
    </source>
</reference>
<evidence type="ECO:0000256" key="1">
    <source>
        <dbReference type="SAM" id="MobiDB-lite"/>
    </source>
</evidence>
<protein>
    <submittedName>
        <fullName evidence="2">DUF4177 domain-containing protein</fullName>
    </submittedName>
</protein>
<dbReference type="EMBL" id="QZEW01000117">
    <property type="protein sequence ID" value="RJL05209.1"/>
    <property type="molecule type" value="Genomic_DNA"/>
</dbReference>
<dbReference type="Proteomes" id="UP000283587">
    <property type="component" value="Unassembled WGS sequence"/>
</dbReference>
<feature type="region of interest" description="Disordered" evidence="1">
    <location>
        <begin position="77"/>
        <end position="146"/>
    </location>
</feature>
<feature type="compositionally biased region" description="Low complexity" evidence="1">
    <location>
        <begin position="122"/>
        <end position="133"/>
    </location>
</feature>
<name>A0A418ZXE9_9RHOB</name>
<dbReference type="AlphaFoldDB" id="A0A418ZXE9"/>